<protein>
    <submittedName>
        <fullName evidence="2">(spotted green pufferfish) hypothetical protein</fullName>
    </submittedName>
</protein>
<dbReference type="AlphaFoldDB" id="Q4SLX6"/>
<dbReference type="EMBL" id="CAAE01014555">
    <property type="protein sequence ID" value="CAF98356.1"/>
    <property type="molecule type" value="Genomic_DNA"/>
</dbReference>
<evidence type="ECO:0000313" key="2">
    <source>
        <dbReference type="EMBL" id="CAF98356.1"/>
    </source>
</evidence>
<name>Q4SLX6_TETNG</name>
<organism evidence="2">
    <name type="scientific">Tetraodon nigroviridis</name>
    <name type="common">Spotted green pufferfish</name>
    <name type="synonym">Chelonodon nigroviridis</name>
    <dbReference type="NCBI Taxonomy" id="99883"/>
    <lineage>
        <taxon>Eukaryota</taxon>
        <taxon>Metazoa</taxon>
        <taxon>Chordata</taxon>
        <taxon>Craniata</taxon>
        <taxon>Vertebrata</taxon>
        <taxon>Euteleostomi</taxon>
        <taxon>Actinopterygii</taxon>
        <taxon>Neopterygii</taxon>
        <taxon>Teleostei</taxon>
        <taxon>Neoteleostei</taxon>
        <taxon>Acanthomorphata</taxon>
        <taxon>Eupercaria</taxon>
        <taxon>Tetraodontiformes</taxon>
        <taxon>Tetradontoidea</taxon>
        <taxon>Tetraodontidae</taxon>
        <taxon>Tetraodon</taxon>
    </lineage>
</organism>
<accession>Q4SLX6</accession>
<keyword evidence="1" id="KW-0732">Signal</keyword>
<dbReference type="KEGG" id="tng:GSTEN00016024G001"/>
<feature type="signal peptide" evidence="1">
    <location>
        <begin position="1"/>
        <end position="22"/>
    </location>
</feature>
<dbReference type="OrthoDB" id="65569at2759"/>
<proteinExistence type="predicted"/>
<reference evidence="2" key="1">
    <citation type="journal article" date="2004" name="Nature">
        <title>Genome duplication in the teleost fish Tetraodon nigroviridis reveals the early vertebrate proto-karyotype.</title>
        <authorList>
            <person name="Jaillon O."/>
            <person name="Aury J.-M."/>
            <person name="Brunet F."/>
            <person name="Petit J.-L."/>
            <person name="Stange-Thomann N."/>
            <person name="Mauceli E."/>
            <person name="Bouneau L."/>
            <person name="Fischer C."/>
            <person name="Ozouf-Costaz C."/>
            <person name="Bernot A."/>
            <person name="Nicaud S."/>
            <person name="Jaffe D."/>
            <person name="Fisher S."/>
            <person name="Lutfalla G."/>
            <person name="Dossat C."/>
            <person name="Segurens B."/>
            <person name="Dasilva C."/>
            <person name="Salanoubat M."/>
            <person name="Levy M."/>
            <person name="Boudet N."/>
            <person name="Castellano S."/>
            <person name="Anthouard V."/>
            <person name="Jubin C."/>
            <person name="Castelli V."/>
            <person name="Katinka M."/>
            <person name="Vacherie B."/>
            <person name="Biemont C."/>
            <person name="Skalli Z."/>
            <person name="Cattolico L."/>
            <person name="Poulain J."/>
            <person name="De Berardinis V."/>
            <person name="Cruaud C."/>
            <person name="Duprat S."/>
            <person name="Brottier P."/>
            <person name="Coutanceau J.-P."/>
            <person name="Gouzy J."/>
            <person name="Parra G."/>
            <person name="Lardier G."/>
            <person name="Chapple C."/>
            <person name="McKernan K.J."/>
            <person name="McEwan P."/>
            <person name="Bosak S."/>
            <person name="Kellis M."/>
            <person name="Volff J.-N."/>
            <person name="Guigo R."/>
            <person name="Zody M.C."/>
            <person name="Mesirov J."/>
            <person name="Lindblad-Toh K."/>
            <person name="Birren B."/>
            <person name="Nusbaum C."/>
            <person name="Kahn D."/>
            <person name="Robinson-Rechavi M."/>
            <person name="Laudet V."/>
            <person name="Schachter V."/>
            <person name="Quetier F."/>
            <person name="Saurin W."/>
            <person name="Scarpelli C."/>
            <person name="Wincker P."/>
            <person name="Lander E.S."/>
            <person name="Weissenbach J."/>
            <person name="Roest Crollius H."/>
        </authorList>
    </citation>
    <scope>NUCLEOTIDE SEQUENCE [LARGE SCALE GENOMIC DNA]</scope>
</reference>
<gene>
    <name evidence="2" type="ORF">GSTENG00016024001</name>
</gene>
<comment type="caution">
    <text evidence="2">The sequence shown here is derived from an EMBL/GenBank/DDBJ whole genome shotgun (WGS) entry which is preliminary data.</text>
</comment>
<reference evidence="2" key="2">
    <citation type="submission" date="2004-02" db="EMBL/GenBank/DDBJ databases">
        <authorList>
            <consortium name="Genoscope"/>
            <consortium name="Whitehead Institute Centre for Genome Research"/>
        </authorList>
    </citation>
    <scope>NUCLEOTIDE SEQUENCE</scope>
</reference>
<sequence length="48" mass="5467">MLLRRACRVGHVLVLVLCLSSAEDFDWTKNDHGSFYYGTFPTGKDLFS</sequence>
<feature type="chain" id="PRO_5004243806" evidence="1">
    <location>
        <begin position="23"/>
        <end position="48"/>
    </location>
</feature>
<evidence type="ECO:0000256" key="1">
    <source>
        <dbReference type="SAM" id="SignalP"/>
    </source>
</evidence>